<evidence type="ECO:0000256" key="1">
    <source>
        <dbReference type="SAM" id="MobiDB-lite"/>
    </source>
</evidence>
<sequence length="162" mass="17476">MAPPAGGRGEGGGGRGEGRSERGRGFAVTIETFCCQAALTLFSLAGSDVSLLLPPLRRAQARLTPDFFSGGSMNLLLVMDRDLFTNDQPLADTHRQRAAALAACQPAYGASAERRPQESECNDGDLMEETLMKTLMKTLRMECRGIRSTSETLDIPPLNQRS</sequence>
<feature type="compositionally biased region" description="Gly residues" evidence="1">
    <location>
        <begin position="1"/>
        <end position="15"/>
    </location>
</feature>
<dbReference type="EMBL" id="SRLO01000950">
    <property type="protein sequence ID" value="TNN43694.1"/>
    <property type="molecule type" value="Genomic_DNA"/>
</dbReference>
<comment type="caution">
    <text evidence="2">The sequence shown here is derived from an EMBL/GenBank/DDBJ whole genome shotgun (WGS) entry which is preliminary data.</text>
</comment>
<evidence type="ECO:0000313" key="3">
    <source>
        <dbReference type="Proteomes" id="UP000314294"/>
    </source>
</evidence>
<evidence type="ECO:0000313" key="2">
    <source>
        <dbReference type="EMBL" id="TNN43694.1"/>
    </source>
</evidence>
<dbReference type="Proteomes" id="UP000314294">
    <property type="component" value="Unassembled WGS sequence"/>
</dbReference>
<gene>
    <name evidence="2" type="ORF">EYF80_046111</name>
</gene>
<feature type="region of interest" description="Disordered" evidence="1">
    <location>
        <begin position="1"/>
        <end position="22"/>
    </location>
</feature>
<proteinExistence type="predicted"/>
<keyword evidence="3" id="KW-1185">Reference proteome</keyword>
<organism evidence="2 3">
    <name type="scientific">Liparis tanakae</name>
    <name type="common">Tanaka's snailfish</name>
    <dbReference type="NCBI Taxonomy" id="230148"/>
    <lineage>
        <taxon>Eukaryota</taxon>
        <taxon>Metazoa</taxon>
        <taxon>Chordata</taxon>
        <taxon>Craniata</taxon>
        <taxon>Vertebrata</taxon>
        <taxon>Euteleostomi</taxon>
        <taxon>Actinopterygii</taxon>
        <taxon>Neopterygii</taxon>
        <taxon>Teleostei</taxon>
        <taxon>Neoteleostei</taxon>
        <taxon>Acanthomorphata</taxon>
        <taxon>Eupercaria</taxon>
        <taxon>Perciformes</taxon>
        <taxon>Cottioidei</taxon>
        <taxon>Cottales</taxon>
        <taxon>Liparidae</taxon>
        <taxon>Liparis</taxon>
    </lineage>
</organism>
<protein>
    <submittedName>
        <fullName evidence="2">Uncharacterized protein</fullName>
    </submittedName>
</protein>
<reference evidence="2 3" key="1">
    <citation type="submission" date="2019-03" db="EMBL/GenBank/DDBJ databases">
        <title>First draft genome of Liparis tanakae, snailfish: a comprehensive survey of snailfish specific genes.</title>
        <authorList>
            <person name="Kim W."/>
            <person name="Song I."/>
            <person name="Jeong J.-H."/>
            <person name="Kim D."/>
            <person name="Kim S."/>
            <person name="Ryu S."/>
            <person name="Song J.Y."/>
            <person name="Lee S.K."/>
        </authorList>
    </citation>
    <scope>NUCLEOTIDE SEQUENCE [LARGE SCALE GENOMIC DNA]</scope>
    <source>
        <tissue evidence="2">Muscle</tissue>
    </source>
</reference>
<dbReference type="AlphaFoldDB" id="A0A4Z2FSK3"/>
<name>A0A4Z2FSK3_9TELE</name>
<accession>A0A4Z2FSK3</accession>